<dbReference type="GO" id="GO:0016491">
    <property type="term" value="F:oxidoreductase activity"/>
    <property type="evidence" value="ECO:0007669"/>
    <property type="project" value="InterPro"/>
</dbReference>
<reference evidence="2 3" key="1">
    <citation type="journal article" date="2016" name="Genome Biol. Evol.">
        <title>Gene Family Evolution Reflects Adaptation to Soil Environmental Stressors in the Genome of the Collembolan Orchesella cincta.</title>
        <authorList>
            <person name="Faddeeva-Vakhrusheva A."/>
            <person name="Derks M.F."/>
            <person name="Anvar S.Y."/>
            <person name="Agamennone V."/>
            <person name="Suring W."/>
            <person name="Smit S."/>
            <person name="van Straalen N.M."/>
            <person name="Roelofs D."/>
        </authorList>
    </citation>
    <scope>NUCLEOTIDE SEQUENCE [LARGE SCALE GENOMIC DNA]</scope>
    <source>
        <tissue evidence="2">Mixed pool</tissue>
    </source>
</reference>
<dbReference type="GO" id="GO:0005829">
    <property type="term" value="C:cytosol"/>
    <property type="evidence" value="ECO:0007669"/>
    <property type="project" value="TreeGrafter"/>
</dbReference>
<dbReference type="InterPro" id="IPR005025">
    <property type="entry name" value="FMN_Rdtase-like_dom"/>
</dbReference>
<dbReference type="Gene3D" id="3.40.50.360">
    <property type="match status" value="1"/>
</dbReference>
<dbReference type="PANTHER" id="PTHR30543:SF21">
    <property type="entry name" value="NAD(P)H-DEPENDENT FMN REDUCTASE LOT6"/>
    <property type="match status" value="1"/>
</dbReference>
<evidence type="ECO:0000313" key="3">
    <source>
        <dbReference type="Proteomes" id="UP000094527"/>
    </source>
</evidence>
<dbReference type="GO" id="GO:0010181">
    <property type="term" value="F:FMN binding"/>
    <property type="evidence" value="ECO:0007669"/>
    <property type="project" value="TreeGrafter"/>
</dbReference>
<dbReference type="SUPFAM" id="SSF52218">
    <property type="entry name" value="Flavoproteins"/>
    <property type="match status" value="1"/>
</dbReference>
<dbReference type="InterPro" id="IPR050712">
    <property type="entry name" value="NAD(P)H-dep_reductase"/>
</dbReference>
<dbReference type="PANTHER" id="PTHR30543">
    <property type="entry name" value="CHROMATE REDUCTASE"/>
    <property type="match status" value="1"/>
</dbReference>
<dbReference type="STRING" id="48709.A0A1D2NF04"/>
<proteinExistence type="predicted"/>
<protein>
    <submittedName>
        <fullName evidence="2">NAD(P)H-dependent FMN reductase C4B3.06c</fullName>
    </submittedName>
</protein>
<comment type="caution">
    <text evidence="2">The sequence shown here is derived from an EMBL/GenBank/DDBJ whole genome shotgun (WGS) entry which is preliminary data.</text>
</comment>
<gene>
    <name evidence="2" type="ORF">Ocin01_02822</name>
</gene>
<dbReference type="Proteomes" id="UP000094527">
    <property type="component" value="Unassembled WGS sequence"/>
</dbReference>
<evidence type="ECO:0000313" key="2">
    <source>
        <dbReference type="EMBL" id="ODN03850.1"/>
    </source>
</evidence>
<dbReference type="EMBL" id="LJIJ01000061">
    <property type="protein sequence ID" value="ODN03850.1"/>
    <property type="molecule type" value="Genomic_DNA"/>
</dbReference>
<sequence>MPSKILIFLGSVRPGRLVERVGIAVKNIVIAQGMEPEIIDPAELPFEVVKVPLFFMKDPEKEAPEWLLETNKKIQDADGFIVVSAEYNCSIPPALSNINNSNSPFDIGTYGGIRATVILRPFLSELGTVTVPTFVSIVNATENIKEDGTCVNERISNNLTKLVKEVGWYATAIGNHKVGVPPPQ</sequence>
<evidence type="ECO:0000259" key="1">
    <source>
        <dbReference type="Pfam" id="PF03358"/>
    </source>
</evidence>
<dbReference type="OMA" id="HMVSVRE"/>
<accession>A0A1D2NF04</accession>
<dbReference type="OrthoDB" id="68575at2759"/>
<dbReference type="Pfam" id="PF03358">
    <property type="entry name" value="FMN_red"/>
    <property type="match status" value="1"/>
</dbReference>
<name>A0A1D2NF04_ORCCI</name>
<organism evidence="2 3">
    <name type="scientific">Orchesella cincta</name>
    <name type="common">Springtail</name>
    <name type="synonym">Podura cincta</name>
    <dbReference type="NCBI Taxonomy" id="48709"/>
    <lineage>
        <taxon>Eukaryota</taxon>
        <taxon>Metazoa</taxon>
        <taxon>Ecdysozoa</taxon>
        <taxon>Arthropoda</taxon>
        <taxon>Hexapoda</taxon>
        <taxon>Collembola</taxon>
        <taxon>Entomobryomorpha</taxon>
        <taxon>Entomobryoidea</taxon>
        <taxon>Orchesellidae</taxon>
        <taxon>Orchesellinae</taxon>
        <taxon>Orchesella</taxon>
    </lineage>
</organism>
<keyword evidence="3" id="KW-1185">Reference proteome</keyword>
<feature type="domain" description="NADPH-dependent FMN reductase-like" evidence="1">
    <location>
        <begin position="4"/>
        <end position="97"/>
    </location>
</feature>
<dbReference type="AlphaFoldDB" id="A0A1D2NF04"/>
<dbReference type="InterPro" id="IPR029039">
    <property type="entry name" value="Flavoprotein-like_sf"/>
</dbReference>